<dbReference type="InParanoid" id="Q74ZV0"/>
<dbReference type="OrthoDB" id="6067455at2759"/>
<dbReference type="KEGG" id="ago:AGOS_AGR098W"/>
<dbReference type="GeneID" id="4623066"/>
<dbReference type="HOGENOM" id="CLU_885597_0_0_1"/>
<dbReference type="RefSeq" id="NP_986764.1">
    <property type="nucleotide sequence ID" value="NM_211826.1"/>
</dbReference>
<sequence length="314" mass="35800">MATSVDENFHQIWAIPSALNLKNKTLNSPTINPLRNGTASQYKPPASILLPNRDYNNEFKSTNSVLPDAPKNPVLDEQTDEIVKYIRKPDPLAIRTRERSISNLSLLTPLNSTYIPESPGLRPDRIDRSLFEGSSMLEPRLVRSFKKCKAPKLLPDTAALNLAILGKPLPGYDIVPLRESDNISNRTLDTDDNCEKKCLAILYSELNGGDLPPFKKELELNEKAEMVHWYDYALYKLFGIDRCGYFTLKAEKRWYQLHPWALLDQDTDDYSVAFGVDDDSLSEADDMDLEEEEFEDFMQRSDLSSILSLDRYLS</sequence>
<name>Q74ZV0_EREGS</name>
<evidence type="ECO:0000313" key="1">
    <source>
        <dbReference type="EMBL" id="AAS54588.1"/>
    </source>
</evidence>
<dbReference type="OMA" id="HWYDYAL"/>
<gene>
    <name evidence="1" type="ORF">AGOS_AGR098W</name>
</gene>
<protein>
    <submittedName>
        <fullName evidence="1">AGR098Wp</fullName>
    </submittedName>
</protein>
<accession>Q74ZV0</accession>
<keyword evidence="2" id="KW-1185">Reference proteome</keyword>
<dbReference type="Proteomes" id="UP000000591">
    <property type="component" value="Chromosome VII"/>
</dbReference>
<reference evidence="1 2" key="1">
    <citation type="journal article" date="2004" name="Science">
        <title>The Ashbya gossypii genome as a tool for mapping the ancient Saccharomyces cerevisiae genome.</title>
        <authorList>
            <person name="Dietrich F.S."/>
            <person name="Voegeli S."/>
            <person name="Brachat S."/>
            <person name="Lerch A."/>
            <person name="Gates K."/>
            <person name="Steiner S."/>
            <person name="Mohr C."/>
            <person name="Pohlmann R."/>
            <person name="Luedi P."/>
            <person name="Choi S."/>
            <person name="Wing R.A."/>
            <person name="Flavier A."/>
            <person name="Gaffney T.D."/>
            <person name="Philippsen P."/>
        </authorList>
    </citation>
    <scope>NUCLEOTIDE SEQUENCE [LARGE SCALE GENOMIC DNA]</scope>
    <source>
        <strain evidence="2">ATCC 10895 / CBS 109.51 / FGSC 9923 / NRRL Y-1056</strain>
    </source>
</reference>
<organism evidence="1 2">
    <name type="scientific">Eremothecium gossypii (strain ATCC 10895 / CBS 109.51 / FGSC 9923 / NRRL Y-1056)</name>
    <name type="common">Yeast</name>
    <name type="synonym">Ashbya gossypii</name>
    <dbReference type="NCBI Taxonomy" id="284811"/>
    <lineage>
        <taxon>Eukaryota</taxon>
        <taxon>Fungi</taxon>
        <taxon>Dikarya</taxon>
        <taxon>Ascomycota</taxon>
        <taxon>Saccharomycotina</taxon>
        <taxon>Saccharomycetes</taxon>
        <taxon>Saccharomycetales</taxon>
        <taxon>Saccharomycetaceae</taxon>
        <taxon>Eremothecium</taxon>
    </lineage>
</organism>
<dbReference type="STRING" id="284811.Q74ZV0"/>
<dbReference type="EMBL" id="AE016820">
    <property type="protein sequence ID" value="AAS54588.1"/>
    <property type="molecule type" value="Genomic_DNA"/>
</dbReference>
<evidence type="ECO:0000313" key="2">
    <source>
        <dbReference type="Proteomes" id="UP000000591"/>
    </source>
</evidence>
<reference evidence="2" key="2">
    <citation type="journal article" date="2013" name="G3 (Bethesda)">
        <title>Genomes of Ashbya fungi isolated from insects reveal four mating-type loci, numerous translocations, lack of transposons, and distinct gene duplications.</title>
        <authorList>
            <person name="Dietrich F.S."/>
            <person name="Voegeli S."/>
            <person name="Kuo S."/>
            <person name="Philippsen P."/>
        </authorList>
    </citation>
    <scope>GENOME REANNOTATION</scope>
    <source>
        <strain evidence="2">ATCC 10895 / CBS 109.51 / FGSC 9923 / NRRL Y-1056</strain>
    </source>
</reference>
<dbReference type="eggNOG" id="ENOG502SG4R">
    <property type="taxonomic scope" value="Eukaryota"/>
</dbReference>
<dbReference type="AlphaFoldDB" id="Q74ZV0"/>
<proteinExistence type="predicted"/>